<accession>A0A1Q8RTZ2</accession>
<dbReference type="OrthoDB" id="5182361at2759"/>
<evidence type="ECO:0000313" key="2">
    <source>
        <dbReference type="Proteomes" id="UP000186583"/>
    </source>
</evidence>
<comment type="caution">
    <text evidence="1">The sequence shown here is derived from an EMBL/GenBank/DDBJ whole genome shotgun (WGS) entry which is preliminary data.</text>
</comment>
<dbReference type="Gene3D" id="1.25.40.10">
    <property type="entry name" value="Tetratricopeptide repeat domain"/>
    <property type="match status" value="1"/>
</dbReference>
<name>A0A1Q8RTZ2_9PEZI</name>
<proteinExistence type="predicted"/>
<protein>
    <submittedName>
        <fullName evidence="1">Uncharacterized protein</fullName>
    </submittedName>
</protein>
<dbReference type="EMBL" id="MPGH01000089">
    <property type="protein sequence ID" value="OLN87643.1"/>
    <property type="molecule type" value="Genomic_DNA"/>
</dbReference>
<reference evidence="1 2" key="1">
    <citation type="submission" date="2016-11" db="EMBL/GenBank/DDBJ databases">
        <title>Draft Genome Assembly of Colletotrichum chlorophyti a pathogen of herbaceous plants.</title>
        <authorList>
            <person name="Gan P."/>
            <person name="Narusaka M."/>
            <person name="Tsushima A."/>
            <person name="Narusaka Y."/>
            <person name="Takano Y."/>
            <person name="Shirasu K."/>
        </authorList>
    </citation>
    <scope>NUCLEOTIDE SEQUENCE [LARGE SCALE GENOMIC DNA]</scope>
    <source>
        <strain evidence="1 2">NTL11</strain>
    </source>
</reference>
<sequence>MVNLACTWKHQERLDEAIQLLEDCVCRREAVFGADHPDTVSCASAVAEWRLEIEATR</sequence>
<keyword evidence="2" id="KW-1185">Reference proteome</keyword>
<dbReference type="Proteomes" id="UP000186583">
    <property type="component" value="Unassembled WGS sequence"/>
</dbReference>
<gene>
    <name evidence="1" type="ORF">CCHL11_05691</name>
</gene>
<dbReference type="Pfam" id="PF13374">
    <property type="entry name" value="TPR_10"/>
    <property type="match status" value="1"/>
</dbReference>
<dbReference type="InterPro" id="IPR011990">
    <property type="entry name" value="TPR-like_helical_dom_sf"/>
</dbReference>
<evidence type="ECO:0000313" key="1">
    <source>
        <dbReference type="EMBL" id="OLN87643.1"/>
    </source>
</evidence>
<dbReference type="AlphaFoldDB" id="A0A1Q8RTZ2"/>
<organism evidence="1 2">
    <name type="scientific">Colletotrichum chlorophyti</name>
    <dbReference type="NCBI Taxonomy" id="708187"/>
    <lineage>
        <taxon>Eukaryota</taxon>
        <taxon>Fungi</taxon>
        <taxon>Dikarya</taxon>
        <taxon>Ascomycota</taxon>
        <taxon>Pezizomycotina</taxon>
        <taxon>Sordariomycetes</taxon>
        <taxon>Hypocreomycetidae</taxon>
        <taxon>Glomerellales</taxon>
        <taxon>Glomerellaceae</taxon>
        <taxon>Colletotrichum</taxon>
    </lineage>
</organism>